<dbReference type="EMBL" id="AAMT01000001">
    <property type="protein sequence ID" value="EAQ14795.1"/>
    <property type="molecule type" value="Genomic_DNA"/>
</dbReference>
<dbReference type="SUPFAM" id="SSF56281">
    <property type="entry name" value="Metallo-hydrolase/oxidoreductase"/>
    <property type="match status" value="1"/>
</dbReference>
<feature type="domain" description="Metallo-beta-lactamase" evidence="2">
    <location>
        <begin position="14"/>
        <end position="227"/>
    </location>
</feature>
<evidence type="ECO:0000259" key="2">
    <source>
        <dbReference type="SMART" id="SM00849"/>
    </source>
</evidence>
<comment type="caution">
    <text evidence="3">The sequence shown here is derived from an EMBL/GenBank/DDBJ whole genome shotgun (WGS) entry which is preliminary data.</text>
</comment>
<dbReference type="PANTHER" id="PTHR46018:SF2">
    <property type="entry name" value="ZINC PHOSPHODIESTERASE ELAC PROTEIN 1"/>
    <property type="match status" value="1"/>
</dbReference>
<dbReference type="InterPro" id="IPR036866">
    <property type="entry name" value="RibonucZ/Hydroxyglut_hydro"/>
</dbReference>
<keyword evidence="4" id="KW-1185">Reference proteome</keyword>
<dbReference type="eggNOG" id="COG1234">
    <property type="taxonomic scope" value="Bacteria"/>
</dbReference>
<evidence type="ECO:0000256" key="1">
    <source>
        <dbReference type="ARBA" id="ARBA00022801"/>
    </source>
</evidence>
<dbReference type="InterPro" id="IPR044094">
    <property type="entry name" value="AtsA-like_MBL-fold"/>
</dbReference>
<dbReference type="InterPro" id="IPR001279">
    <property type="entry name" value="Metallo-B-lactamas"/>
</dbReference>
<dbReference type="PANTHER" id="PTHR46018">
    <property type="entry name" value="ZINC PHOSPHODIESTERASE ELAC PROTEIN 1"/>
    <property type="match status" value="1"/>
</dbReference>
<name>A3VA54_9RHOB</name>
<reference evidence="3 4" key="1">
    <citation type="journal article" date="2010" name="J. Bacteriol.">
        <title>Genome sequences of Pelagibaca bermudensis HTCC2601T and Maritimibacter alkaliphilus HTCC2654T, the type strains of two marine Roseobacter genera.</title>
        <authorList>
            <person name="Thrash J.C."/>
            <person name="Cho J.C."/>
            <person name="Ferriera S."/>
            <person name="Johnson J."/>
            <person name="Vergin K.L."/>
            <person name="Giovannoni S.J."/>
        </authorList>
    </citation>
    <scope>NUCLEOTIDE SEQUENCE [LARGE SCALE GENOMIC DNA]</scope>
    <source>
        <strain evidence="3 4">HTCC2654</strain>
    </source>
</reference>
<evidence type="ECO:0000313" key="4">
    <source>
        <dbReference type="Proteomes" id="UP000002931"/>
    </source>
</evidence>
<dbReference type="Pfam" id="PF12706">
    <property type="entry name" value="Lactamase_B_2"/>
    <property type="match status" value="1"/>
</dbReference>
<organism evidence="3 4">
    <name type="scientific">Maritimibacter alkaliphilus HTCC2654</name>
    <dbReference type="NCBI Taxonomy" id="314271"/>
    <lineage>
        <taxon>Bacteria</taxon>
        <taxon>Pseudomonadati</taxon>
        <taxon>Pseudomonadota</taxon>
        <taxon>Alphaproteobacteria</taxon>
        <taxon>Rhodobacterales</taxon>
        <taxon>Roseobacteraceae</taxon>
        <taxon>Maritimibacter</taxon>
    </lineage>
</organism>
<dbReference type="SMART" id="SM00849">
    <property type="entry name" value="Lactamase_B"/>
    <property type="match status" value="1"/>
</dbReference>
<dbReference type="Gene3D" id="3.60.15.10">
    <property type="entry name" value="Ribonuclease Z/Hydroxyacylglutathione hydrolase-like"/>
    <property type="match status" value="1"/>
</dbReference>
<proteinExistence type="predicted"/>
<dbReference type="Proteomes" id="UP000002931">
    <property type="component" value="Unassembled WGS sequence"/>
</dbReference>
<dbReference type="STRING" id="314271.RB2654_19468"/>
<dbReference type="HOGENOM" id="CLU_031317_0_2_5"/>
<protein>
    <submittedName>
        <fullName evidence="3">Hydrolase</fullName>
    </submittedName>
</protein>
<dbReference type="GO" id="GO:0042781">
    <property type="term" value="F:3'-tRNA processing endoribonuclease activity"/>
    <property type="evidence" value="ECO:0007669"/>
    <property type="project" value="TreeGrafter"/>
</dbReference>
<keyword evidence="1 3" id="KW-0378">Hydrolase</keyword>
<dbReference type="CDD" id="cd07719">
    <property type="entry name" value="arylsulfatase_AtsA-like_MBL-fold"/>
    <property type="match status" value="1"/>
</dbReference>
<accession>A3VA54</accession>
<dbReference type="AlphaFoldDB" id="A3VA54"/>
<gene>
    <name evidence="3" type="ORF">RB2654_19468</name>
</gene>
<sequence>MGTAGGPILQPGRSQPAHLLKVGDQAILIDCGEGALGQLTRAEVPFRDIHTVVLSHHHFDHIGSLFALLGLNMMTQRNQPLRIFGPTGTARIVAGLTDACDVPNEIGFGVPGQTLPHARDFVEVREINPGDTVEIGEVTLTCCENTHYRGEADHGSGWYLSLSLRFDTPDRSVVFTGDTGPCKAVERLAQGVDLLVGELMDVDLTMTRVREANPQMPEARIQMIGAHLADHHLSPEQLGDMARRAGAKRLVAVHFSPGMMTPARAREYLARIEAVFDGPVHLSEDLGRY</sequence>
<evidence type="ECO:0000313" key="3">
    <source>
        <dbReference type="EMBL" id="EAQ14795.1"/>
    </source>
</evidence>